<evidence type="ECO:0000313" key="7">
    <source>
        <dbReference type="Proteomes" id="UP000248161"/>
    </source>
</evidence>
<dbReference type="GO" id="GO:0016020">
    <property type="term" value="C:membrane"/>
    <property type="evidence" value="ECO:0007669"/>
    <property type="project" value="TreeGrafter"/>
</dbReference>
<reference evidence="6 7" key="1">
    <citation type="journal article" date="2015" name="Nat. Commun.">
        <title>Genomic and transcriptomic evidence for scavenging of diverse organic compounds by widespread deep-sea archaea.</title>
        <authorList>
            <person name="Li M."/>
            <person name="Baker B.J."/>
            <person name="Anantharaman K."/>
            <person name="Jain S."/>
            <person name="Breier J.A."/>
            <person name="Dick G.J."/>
        </authorList>
    </citation>
    <scope>NUCLEOTIDE SEQUENCE [LARGE SCALE GENOMIC DNA]</scope>
    <source>
        <strain evidence="6">Cayman_51_deep</strain>
    </source>
</reference>
<feature type="region of interest" description="Disordered" evidence="4">
    <location>
        <begin position="1"/>
        <end position="32"/>
    </location>
</feature>
<proteinExistence type="inferred from homology"/>
<dbReference type="Proteomes" id="UP000248161">
    <property type="component" value="Unassembled WGS sequence"/>
</dbReference>
<dbReference type="InterPro" id="IPR002347">
    <property type="entry name" value="SDR_fam"/>
</dbReference>
<comment type="caution">
    <text evidence="6">The sequence shown here is derived from an EMBL/GenBank/DDBJ whole genome shotgun (WGS) entry which is preliminary data.</text>
</comment>
<keyword evidence="2" id="KW-0560">Oxidoreductase</keyword>
<sequence>MRADLNGRLMNENRGGGVNVNPRESGSSEVQTNEHKIRLPISSSMNRERALVTGASSGIGREIARVLAAQDCDLVICARRRTELEALAEELTTSHGTTVEVVTADLSGSAGVEELIRRAGDVDILVNNAGFGTSGNHIDLDVKGELAMVDLNVRTLTHLSHHYGKQMAAKKSGRILNVASIAAFQPGPSMATYCATKSYVLSYSRALRHELKPKGVSVTALCPGPVVTGFQKAAGLNMGSMVMMSAVSAHKVAAVGVKAMRKGRREVIPGLMNKPMPLITRLTPVRMQLAIMDSVLK</sequence>
<dbReference type="InterPro" id="IPR036291">
    <property type="entry name" value="NAD(P)-bd_dom_sf"/>
</dbReference>
<dbReference type="PRINTS" id="PR00081">
    <property type="entry name" value="GDHRDH"/>
</dbReference>
<evidence type="ECO:0000256" key="2">
    <source>
        <dbReference type="ARBA" id="ARBA00023002"/>
    </source>
</evidence>
<evidence type="ECO:0000256" key="3">
    <source>
        <dbReference type="RuleBase" id="RU000363"/>
    </source>
</evidence>
<dbReference type="GO" id="GO:0016491">
    <property type="term" value="F:oxidoreductase activity"/>
    <property type="evidence" value="ECO:0007669"/>
    <property type="project" value="UniProtKB-KW"/>
</dbReference>
<dbReference type="PRINTS" id="PR00080">
    <property type="entry name" value="SDRFAMILY"/>
</dbReference>
<feature type="domain" description="Ketoreductase" evidence="5">
    <location>
        <begin position="48"/>
        <end position="224"/>
    </location>
</feature>
<protein>
    <submittedName>
        <fullName evidence="6">Short-chain dehydrogenase</fullName>
    </submittedName>
</protein>
<dbReference type="InterPro" id="IPR057326">
    <property type="entry name" value="KR_dom"/>
</dbReference>
<accession>A0A2V3HRL4</accession>
<dbReference type="Gene3D" id="3.40.50.720">
    <property type="entry name" value="NAD(P)-binding Rossmann-like Domain"/>
    <property type="match status" value="1"/>
</dbReference>
<name>A0A2V3HRL4_9ARCH</name>
<dbReference type="EMBL" id="PSPG01000005">
    <property type="protein sequence ID" value="PXF21753.1"/>
    <property type="molecule type" value="Genomic_DNA"/>
</dbReference>
<organism evidence="6 7">
    <name type="scientific">Candidatus Thalassarchaeum betae</name>
    <dbReference type="NCBI Taxonomy" id="2599289"/>
    <lineage>
        <taxon>Archaea</taxon>
        <taxon>Methanobacteriati</taxon>
        <taxon>Thermoplasmatota</taxon>
        <taxon>Candidatus Poseidoniia</taxon>
        <taxon>Candidatus Poseidoniales</taxon>
        <taxon>Candidatus Thalassarchaeaceae</taxon>
        <taxon>Candidatus Thalassarchaeum</taxon>
    </lineage>
</organism>
<dbReference type="PANTHER" id="PTHR44196">
    <property type="entry name" value="DEHYDROGENASE/REDUCTASE SDR FAMILY MEMBER 7B"/>
    <property type="match status" value="1"/>
</dbReference>
<comment type="similarity">
    <text evidence="1 3">Belongs to the short-chain dehydrogenases/reductases (SDR) family.</text>
</comment>
<evidence type="ECO:0000256" key="1">
    <source>
        <dbReference type="ARBA" id="ARBA00006484"/>
    </source>
</evidence>
<dbReference type="SUPFAM" id="SSF51735">
    <property type="entry name" value="NAD(P)-binding Rossmann-fold domains"/>
    <property type="match status" value="1"/>
</dbReference>
<evidence type="ECO:0000256" key="4">
    <source>
        <dbReference type="SAM" id="MobiDB-lite"/>
    </source>
</evidence>
<evidence type="ECO:0000313" key="6">
    <source>
        <dbReference type="EMBL" id="PXF21753.1"/>
    </source>
</evidence>
<feature type="compositionally biased region" description="Polar residues" evidence="4">
    <location>
        <begin position="22"/>
        <end position="31"/>
    </location>
</feature>
<dbReference type="InterPro" id="IPR020904">
    <property type="entry name" value="Sc_DH/Rdtase_CS"/>
</dbReference>
<gene>
    <name evidence="6" type="ORF">CXX69_02840</name>
</gene>
<dbReference type="SMART" id="SM00822">
    <property type="entry name" value="PKS_KR"/>
    <property type="match status" value="1"/>
</dbReference>
<dbReference type="AlphaFoldDB" id="A0A2V3HRL4"/>
<evidence type="ECO:0000259" key="5">
    <source>
        <dbReference type="SMART" id="SM00822"/>
    </source>
</evidence>
<dbReference type="PANTHER" id="PTHR44196:SF2">
    <property type="entry name" value="SHORT-CHAIN DEHYDROGENASE-RELATED"/>
    <property type="match status" value="1"/>
</dbReference>
<dbReference type="Pfam" id="PF00106">
    <property type="entry name" value="adh_short"/>
    <property type="match status" value="1"/>
</dbReference>
<dbReference type="PROSITE" id="PS00061">
    <property type="entry name" value="ADH_SHORT"/>
    <property type="match status" value="1"/>
</dbReference>